<organism evidence="1 2">
    <name type="scientific">Nocardioides perillae</name>
    <dbReference type="NCBI Taxonomy" id="1119534"/>
    <lineage>
        <taxon>Bacteria</taxon>
        <taxon>Bacillati</taxon>
        <taxon>Actinomycetota</taxon>
        <taxon>Actinomycetes</taxon>
        <taxon>Propionibacteriales</taxon>
        <taxon>Nocardioidaceae</taxon>
        <taxon>Nocardioides</taxon>
    </lineage>
</organism>
<proteinExistence type="predicted"/>
<dbReference type="InterPro" id="IPR011009">
    <property type="entry name" value="Kinase-like_dom_sf"/>
</dbReference>
<dbReference type="SUPFAM" id="SSF56112">
    <property type="entry name" value="Protein kinase-like (PK-like)"/>
    <property type="match status" value="1"/>
</dbReference>
<protein>
    <recommendedName>
        <fullName evidence="3">Phosphotransferase enzyme family protein</fullName>
    </recommendedName>
</protein>
<dbReference type="RefSeq" id="WP_179518190.1">
    <property type="nucleotide sequence ID" value="NZ_JACCAC010000001.1"/>
</dbReference>
<dbReference type="EMBL" id="JACCAC010000001">
    <property type="protein sequence ID" value="NYG55806.1"/>
    <property type="molecule type" value="Genomic_DNA"/>
</dbReference>
<sequence length="304" mass="32229">MWQPAPGWQPLPGGASVSTVGVWAAVEDGRDVVVKRLARPGPDDPPELDDPRSSAWWRRPAEVGLAGSVAASPGLRGPALVRCEEDDDGLVLVHERAAGAVAVPGLFVAACLGRFAGARVEDPGWLARGQLRERLARVERRGGWRSLARTTVADVADHLWRRRTSMLARLDALPQVAQHGDPVPGNLVGVDPGDPSRCVAVDWATLGTGPVGADLGYWSLSSRESFEPLLEAYVGALPAGLADPDDAAYAARVTAVLTVLTRADWALGRVAEGEGALAGKYTHPAVAPHLRAMQRQFPQLEALL</sequence>
<dbReference type="AlphaFoldDB" id="A0A7Y9RSH8"/>
<evidence type="ECO:0008006" key="3">
    <source>
        <dbReference type="Google" id="ProtNLM"/>
    </source>
</evidence>
<accession>A0A7Y9RSH8</accession>
<dbReference type="Gene3D" id="3.90.1200.10">
    <property type="match status" value="1"/>
</dbReference>
<keyword evidence="2" id="KW-1185">Reference proteome</keyword>
<evidence type="ECO:0000313" key="1">
    <source>
        <dbReference type="EMBL" id="NYG55806.1"/>
    </source>
</evidence>
<comment type="caution">
    <text evidence="1">The sequence shown here is derived from an EMBL/GenBank/DDBJ whole genome shotgun (WGS) entry which is preliminary data.</text>
</comment>
<evidence type="ECO:0000313" key="2">
    <source>
        <dbReference type="Proteomes" id="UP000544110"/>
    </source>
</evidence>
<gene>
    <name evidence="1" type="ORF">BJ989_002110</name>
</gene>
<reference evidence="1 2" key="1">
    <citation type="submission" date="2020-07" db="EMBL/GenBank/DDBJ databases">
        <title>Sequencing the genomes of 1000 actinobacteria strains.</title>
        <authorList>
            <person name="Klenk H.-P."/>
        </authorList>
    </citation>
    <scope>NUCLEOTIDE SEQUENCE [LARGE SCALE GENOMIC DNA]</scope>
    <source>
        <strain evidence="1 2">DSM 24552</strain>
    </source>
</reference>
<dbReference type="Proteomes" id="UP000544110">
    <property type="component" value="Unassembled WGS sequence"/>
</dbReference>
<name>A0A7Y9RSH8_9ACTN</name>